<feature type="transmembrane region" description="Helical" evidence="8">
    <location>
        <begin position="156"/>
        <end position="180"/>
    </location>
</feature>
<evidence type="ECO:0000313" key="9">
    <source>
        <dbReference type="EMBL" id="TLS50314.1"/>
    </source>
</evidence>
<dbReference type="GO" id="GO:0055085">
    <property type="term" value="P:transmembrane transport"/>
    <property type="evidence" value="ECO:0007669"/>
    <property type="project" value="InterPro"/>
</dbReference>
<dbReference type="PANTHER" id="PTHR36838:SF1">
    <property type="entry name" value="SLR1864 PROTEIN"/>
    <property type="match status" value="1"/>
</dbReference>
<keyword evidence="3" id="KW-0813">Transport</keyword>
<evidence type="ECO:0000256" key="8">
    <source>
        <dbReference type="SAM" id="Phobius"/>
    </source>
</evidence>
<comment type="caution">
    <text evidence="9">The sequence shown here is derived from an EMBL/GenBank/DDBJ whole genome shotgun (WGS) entry which is preliminary data.</text>
</comment>
<dbReference type="RefSeq" id="WP_138196024.1">
    <property type="nucleotide sequence ID" value="NZ_VCIW01000015.1"/>
</dbReference>
<keyword evidence="10" id="KW-1185">Reference proteome</keyword>
<comment type="subcellular location">
    <subcellularLocation>
        <location evidence="1">Cell membrane</location>
        <topology evidence="1">Multi-pass membrane protein</topology>
    </subcellularLocation>
</comment>
<reference evidence="9 10" key="1">
    <citation type="submission" date="2019-05" db="EMBL/GenBank/DDBJ databases">
        <authorList>
            <person name="Narsing Rao M.P."/>
            <person name="Li W.J."/>
        </authorList>
    </citation>
    <scope>NUCLEOTIDE SEQUENCE [LARGE SCALE GENOMIC DNA]</scope>
    <source>
        <strain evidence="9 10">SYSU_K30003</strain>
    </source>
</reference>
<feature type="transmembrane region" description="Helical" evidence="8">
    <location>
        <begin position="60"/>
        <end position="85"/>
    </location>
</feature>
<keyword evidence="5 8" id="KW-0812">Transmembrane</keyword>
<keyword evidence="6 8" id="KW-1133">Transmembrane helix</keyword>
<keyword evidence="4" id="KW-1003">Cell membrane</keyword>
<feature type="transmembrane region" description="Helical" evidence="8">
    <location>
        <begin position="6"/>
        <end position="24"/>
    </location>
</feature>
<keyword evidence="7 8" id="KW-0472">Membrane</keyword>
<sequence>MSVLLLIVQEVMVPFFLLAGLGAFLQRRLRFDMGTLSKLLNVYLLPAVCFVKLFDSSIDAALAGATIGFWLLLNATLSLLSAAAVKAVRIGKEDADVVQNSFILSNQGNYGLPVSELVFAQHPLGVSVQVIISVIQNVFTYTFGTFRMIPGKGKQLAAALAEHTVRLPVIYAMLGAAALRMLDVRIPAILWEPVAGVSDAFFAIALLTLGAQLANVQALSLGRSVLLGTIGRLLFAPVVAFALIRGFGWDGVFAQALFMASAYPVSRNSSLIALEYGRSPELAAQLVAVTTAISCVTVTAVISLALYIW</sequence>
<evidence type="ECO:0000256" key="6">
    <source>
        <dbReference type="ARBA" id="ARBA00022989"/>
    </source>
</evidence>
<evidence type="ECO:0000256" key="2">
    <source>
        <dbReference type="ARBA" id="ARBA00010145"/>
    </source>
</evidence>
<evidence type="ECO:0000256" key="5">
    <source>
        <dbReference type="ARBA" id="ARBA00022692"/>
    </source>
</evidence>
<evidence type="ECO:0000256" key="7">
    <source>
        <dbReference type="ARBA" id="ARBA00023136"/>
    </source>
</evidence>
<dbReference type="Pfam" id="PF03547">
    <property type="entry name" value="Mem_trans"/>
    <property type="match status" value="1"/>
</dbReference>
<dbReference type="Proteomes" id="UP000309676">
    <property type="component" value="Unassembled WGS sequence"/>
</dbReference>
<dbReference type="PANTHER" id="PTHR36838">
    <property type="entry name" value="AUXIN EFFLUX CARRIER FAMILY PROTEIN"/>
    <property type="match status" value="1"/>
</dbReference>
<evidence type="ECO:0000256" key="3">
    <source>
        <dbReference type="ARBA" id="ARBA00022448"/>
    </source>
</evidence>
<feature type="transmembrane region" description="Helical" evidence="8">
    <location>
        <begin position="283"/>
        <end position="308"/>
    </location>
</feature>
<organism evidence="9 10">
    <name type="scientific">Paenibacillus antri</name>
    <dbReference type="NCBI Taxonomy" id="2582848"/>
    <lineage>
        <taxon>Bacteria</taxon>
        <taxon>Bacillati</taxon>
        <taxon>Bacillota</taxon>
        <taxon>Bacilli</taxon>
        <taxon>Bacillales</taxon>
        <taxon>Paenibacillaceae</taxon>
        <taxon>Paenibacillus</taxon>
    </lineage>
</organism>
<gene>
    <name evidence="9" type="ORF">FE782_20005</name>
</gene>
<evidence type="ECO:0000256" key="4">
    <source>
        <dbReference type="ARBA" id="ARBA00022475"/>
    </source>
</evidence>
<dbReference type="AlphaFoldDB" id="A0A5R9GB24"/>
<comment type="similarity">
    <text evidence="2">Belongs to the auxin efflux carrier (TC 2.A.69) family.</text>
</comment>
<dbReference type="EMBL" id="VCIW01000015">
    <property type="protein sequence ID" value="TLS50314.1"/>
    <property type="molecule type" value="Genomic_DNA"/>
</dbReference>
<dbReference type="InterPro" id="IPR038770">
    <property type="entry name" value="Na+/solute_symporter_sf"/>
</dbReference>
<name>A0A5R9GB24_9BACL</name>
<dbReference type="InterPro" id="IPR004776">
    <property type="entry name" value="Mem_transp_PIN-like"/>
</dbReference>
<dbReference type="Gene3D" id="1.20.1530.20">
    <property type="match status" value="1"/>
</dbReference>
<dbReference type="OrthoDB" id="527159at2"/>
<accession>A0A5R9GB24</accession>
<feature type="transmembrane region" description="Helical" evidence="8">
    <location>
        <begin position="36"/>
        <end position="54"/>
    </location>
</feature>
<evidence type="ECO:0000313" key="10">
    <source>
        <dbReference type="Proteomes" id="UP000309676"/>
    </source>
</evidence>
<proteinExistence type="inferred from homology"/>
<feature type="transmembrane region" description="Helical" evidence="8">
    <location>
        <begin position="233"/>
        <end position="263"/>
    </location>
</feature>
<dbReference type="GO" id="GO:0005886">
    <property type="term" value="C:plasma membrane"/>
    <property type="evidence" value="ECO:0007669"/>
    <property type="project" value="UniProtKB-SubCell"/>
</dbReference>
<protein>
    <submittedName>
        <fullName evidence="9">AEC family transporter</fullName>
    </submittedName>
</protein>
<evidence type="ECO:0000256" key="1">
    <source>
        <dbReference type="ARBA" id="ARBA00004651"/>
    </source>
</evidence>